<dbReference type="AlphaFoldDB" id="A0A4U6S3T9"/>
<dbReference type="PANTHER" id="PTHR46825:SF9">
    <property type="entry name" value="BETA-LACTAMASE-RELATED DOMAIN-CONTAINING PROTEIN"/>
    <property type="match status" value="1"/>
</dbReference>
<comment type="caution">
    <text evidence="2">The sequence shown here is derived from an EMBL/GenBank/DDBJ whole genome shotgun (WGS) entry which is preliminary data.</text>
</comment>
<dbReference type="InterPro" id="IPR001466">
    <property type="entry name" value="Beta-lactam-related"/>
</dbReference>
<evidence type="ECO:0000313" key="3">
    <source>
        <dbReference type="Proteomes" id="UP000305095"/>
    </source>
</evidence>
<evidence type="ECO:0000259" key="1">
    <source>
        <dbReference type="Pfam" id="PF00144"/>
    </source>
</evidence>
<reference evidence="2 3" key="1">
    <citation type="submission" date="2019-05" db="EMBL/GenBank/DDBJ databases">
        <title>Draft Genome of Bradyrhizobium elkanii strain SEMIA 938, Used in Commercial Inoculants for Lupinus spp. in Brazil.</title>
        <authorList>
            <person name="Hungria M."/>
            <person name="Delamuta J.R.M."/>
            <person name="Ribeiro R.A."/>
            <person name="Nogueira M.A."/>
        </authorList>
    </citation>
    <scope>NUCLEOTIDE SEQUENCE [LARGE SCALE GENOMIC DNA]</scope>
    <source>
        <strain evidence="2 3">Semia 938</strain>
    </source>
</reference>
<dbReference type="InterPro" id="IPR050491">
    <property type="entry name" value="AmpC-like"/>
</dbReference>
<sequence>MIENRKSSELRKTFRSAQASKFLSKHHLTPGSIDRYLDARGAFDTATIVSTPPNVKEPDFPIIGANTDPKTRRTVNDSNFEADMSAALSGLGVAGYSMRVRRRGQTVFTLNGGSARISPDSDAKNWDTTIKMHVASVSKLVTSMAVTKLLLDKGIDVDTSITNFLPRHFRVAPTSRQITLRHLLTMTSGFRQIQYGGLNDGYTYYDFKQYVERGVDPANFGQWSYHNGNFIGLRIAMAVMSGMIDPSAEFGVPEDPDAHDTLWDALSVDDYVKYVSRNILRPASVTAKIHPADEDSLAYSASLRAPGWKADPWLGAGTDAWWFSVDEILNIMSAYWDGDGIVRKSASHQALRYNFGLDDTKEWQLSDGVQDCFMKSGYWSDGMSRTQQCSVTFAPDDTLIAVFVNSPIASTNIPSIVERHLQANIS</sequence>
<accession>A0A4U6S3T9</accession>
<dbReference type="Proteomes" id="UP000305095">
    <property type="component" value="Unassembled WGS sequence"/>
</dbReference>
<feature type="domain" description="Beta-lactamase-related" evidence="1">
    <location>
        <begin position="90"/>
        <end position="242"/>
    </location>
</feature>
<organism evidence="2 3">
    <name type="scientific">Bradyrhizobium elkanii</name>
    <dbReference type="NCBI Taxonomy" id="29448"/>
    <lineage>
        <taxon>Bacteria</taxon>
        <taxon>Pseudomonadati</taxon>
        <taxon>Pseudomonadota</taxon>
        <taxon>Alphaproteobacteria</taxon>
        <taxon>Hyphomicrobiales</taxon>
        <taxon>Nitrobacteraceae</taxon>
        <taxon>Bradyrhizobium</taxon>
    </lineage>
</organism>
<dbReference type="PANTHER" id="PTHR46825">
    <property type="entry name" value="D-ALANYL-D-ALANINE-CARBOXYPEPTIDASE/ENDOPEPTIDASE AMPH"/>
    <property type="match status" value="1"/>
</dbReference>
<evidence type="ECO:0000313" key="2">
    <source>
        <dbReference type="EMBL" id="TKV82344.1"/>
    </source>
</evidence>
<proteinExistence type="predicted"/>
<protein>
    <submittedName>
        <fullName evidence="2">Beta-lactamase family protein</fullName>
    </submittedName>
</protein>
<dbReference type="InterPro" id="IPR012338">
    <property type="entry name" value="Beta-lactam/transpept-like"/>
</dbReference>
<gene>
    <name evidence="2" type="ORF">FDV58_07575</name>
</gene>
<dbReference type="Gene3D" id="3.40.710.10">
    <property type="entry name" value="DD-peptidase/beta-lactamase superfamily"/>
    <property type="match status" value="1"/>
</dbReference>
<dbReference type="Pfam" id="PF00144">
    <property type="entry name" value="Beta-lactamase"/>
    <property type="match status" value="1"/>
</dbReference>
<name>A0A4U6S3T9_BRAEL</name>
<dbReference type="RefSeq" id="WP_137477686.1">
    <property type="nucleotide sequence ID" value="NZ_SZZP01000004.1"/>
</dbReference>
<dbReference type="EMBL" id="SZZP01000004">
    <property type="protein sequence ID" value="TKV82344.1"/>
    <property type="molecule type" value="Genomic_DNA"/>
</dbReference>
<dbReference type="SUPFAM" id="SSF56601">
    <property type="entry name" value="beta-lactamase/transpeptidase-like"/>
    <property type="match status" value="1"/>
</dbReference>